<organism evidence="1 2">
    <name type="scientific">Nonlabens ponticola</name>
    <dbReference type="NCBI Taxonomy" id="2496866"/>
    <lineage>
        <taxon>Bacteria</taxon>
        <taxon>Pseudomonadati</taxon>
        <taxon>Bacteroidota</taxon>
        <taxon>Flavobacteriia</taxon>
        <taxon>Flavobacteriales</taxon>
        <taxon>Flavobacteriaceae</taxon>
        <taxon>Nonlabens</taxon>
    </lineage>
</organism>
<proteinExistence type="predicted"/>
<evidence type="ECO:0000313" key="1">
    <source>
        <dbReference type="EMBL" id="AZQ44848.1"/>
    </source>
</evidence>
<dbReference type="EMBL" id="CP034549">
    <property type="protein sequence ID" value="AZQ44848.1"/>
    <property type="molecule type" value="Genomic_DNA"/>
</dbReference>
<dbReference type="KEGG" id="noj:EJ995_11640"/>
<gene>
    <name evidence="1" type="ORF">EJ995_11640</name>
</gene>
<protein>
    <submittedName>
        <fullName evidence="1">Uncharacterized protein</fullName>
    </submittedName>
</protein>
<sequence length="136" mass="16217">MSTENQSNRASEAFLKKLKRISKLRPNKFKELKSTFDKIKDLNDVKRNYGVSVIIKLNANVLRLKNRPTRSQVTDINDMMLYNHSTLSLEEFHYALQHARWRTFDRKVDHFGHFDATYVADVILAYKEWINRRKKT</sequence>
<accession>A0A3S9N0D3</accession>
<dbReference type="OrthoDB" id="9844519at2"/>
<keyword evidence="2" id="KW-1185">Reference proteome</keyword>
<evidence type="ECO:0000313" key="2">
    <source>
        <dbReference type="Proteomes" id="UP000279600"/>
    </source>
</evidence>
<name>A0A3S9N0D3_9FLAO</name>
<reference evidence="1 2" key="1">
    <citation type="submission" date="2018-12" db="EMBL/GenBank/DDBJ databases">
        <title>Complete genome of Nonlabens sp. MJ115.</title>
        <authorList>
            <person name="Choi H.S."/>
            <person name="Jung J."/>
        </authorList>
    </citation>
    <scope>NUCLEOTIDE SEQUENCE [LARGE SCALE GENOMIC DNA]</scope>
    <source>
        <strain evidence="1 2">MJ115</strain>
    </source>
</reference>
<dbReference type="Proteomes" id="UP000279600">
    <property type="component" value="Chromosome"/>
</dbReference>
<dbReference type="RefSeq" id="WP_126448563.1">
    <property type="nucleotide sequence ID" value="NZ_CP034549.1"/>
</dbReference>
<dbReference type="AlphaFoldDB" id="A0A3S9N0D3"/>